<dbReference type="SMART" id="SM00062">
    <property type="entry name" value="PBPb"/>
    <property type="match status" value="1"/>
</dbReference>
<dbReference type="NCBIfam" id="TIGR02995">
    <property type="entry name" value="ectoine_ehuB"/>
    <property type="match status" value="1"/>
</dbReference>
<gene>
    <name evidence="4" type="ORF">TH30_21580</name>
</gene>
<dbReference type="EMBL" id="JPWI01000020">
    <property type="protein sequence ID" value="RCK41525.1"/>
    <property type="molecule type" value="Genomic_DNA"/>
</dbReference>
<dbReference type="PANTHER" id="PTHR35936:SF17">
    <property type="entry name" value="ARGININE-BINDING EXTRACELLULAR PROTEIN ARTP"/>
    <property type="match status" value="1"/>
</dbReference>
<dbReference type="SUPFAM" id="SSF53850">
    <property type="entry name" value="Periplasmic binding protein-like II"/>
    <property type="match status" value="1"/>
</dbReference>
<proteinExistence type="predicted"/>
<keyword evidence="1 2" id="KW-0732">Signal</keyword>
<feature type="domain" description="Solute-binding protein family 3/N-terminal" evidence="3">
    <location>
        <begin position="38"/>
        <end position="276"/>
    </location>
</feature>
<dbReference type="AlphaFoldDB" id="A0A367WJ83"/>
<dbReference type="InterPro" id="IPR001638">
    <property type="entry name" value="Solute-binding_3/MltF_N"/>
</dbReference>
<dbReference type="InterPro" id="IPR014337">
    <property type="entry name" value="Ectoine_EhuB"/>
</dbReference>
<accession>A0A367WJ83</accession>
<feature type="signal peptide" evidence="2">
    <location>
        <begin position="1"/>
        <end position="23"/>
    </location>
</feature>
<evidence type="ECO:0000313" key="5">
    <source>
        <dbReference type="Proteomes" id="UP000252255"/>
    </source>
</evidence>
<dbReference type="Pfam" id="PF00497">
    <property type="entry name" value="SBP_bac_3"/>
    <property type="match status" value="1"/>
</dbReference>
<name>A0A367WJ83_9PROT</name>
<dbReference type="GO" id="GO:0051470">
    <property type="term" value="P:ectoine transmembrane transport"/>
    <property type="evidence" value="ECO:0007669"/>
    <property type="project" value="InterPro"/>
</dbReference>
<evidence type="ECO:0000313" key="4">
    <source>
        <dbReference type="EMBL" id="RCK41525.1"/>
    </source>
</evidence>
<feature type="chain" id="PRO_5017082997" description="Solute-binding protein family 3/N-terminal domain-containing protein" evidence="2">
    <location>
        <begin position="24"/>
        <end position="292"/>
    </location>
</feature>
<protein>
    <recommendedName>
        <fullName evidence="3">Solute-binding protein family 3/N-terminal domain-containing protein</fullName>
    </recommendedName>
</protein>
<evidence type="ECO:0000256" key="2">
    <source>
        <dbReference type="SAM" id="SignalP"/>
    </source>
</evidence>
<dbReference type="Proteomes" id="UP000252255">
    <property type="component" value="Unassembled WGS sequence"/>
</dbReference>
<organism evidence="4 5">
    <name type="scientific">Thalassospira profundimaris</name>
    <dbReference type="NCBI Taxonomy" id="502049"/>
    <lineage>
        <taxon>Bacteria</taxon>
        <taxon>Pseudomonadati</taxon>
        <taxon>Pseudomonadota</taxon>
        <taxon>Alphaproteobacteria</taxon>
        <taxon>Rhodospirillales</taxon>
        <taxon>Thalassospiraceae</taxon>
        <taxon>Thalassospira</taxon>
    </lineage>
</organism>
<dbReference type="GO" id="GO:0033294">
    <property type="term" value="F:ectoine binding"/>
    <property type="evidence" value="ECO:0007669"/>
    <property type="project" value="InterPro"/>
</dbReference>
<evidence type="ECO:0000259" key="3">
    <source>
        <dbReference type="SMART" id="SM00062"/>
    </source>
</evidence>
<dbReference type="PANTHER" id="PTHR35936">
    <property type="entry name" value="MEMBRANE-BOUND LYTIC MUREIN TRANSGLYCOSYLASE F"/>
    <property type="match status" value="1"/>
</dbReference>
<evidence type="ECO:0000256" key="1">
    <source>
        <dbReference type="ARBA" id="ARBA00022729"/>
    </source>
</evidence>
<sequence>MIKKLVGGFAVTASLFAATTGFASENPLLDKYRAEGATVGIAGYAPYGYKQPDGSFTGEQVEIVKHVLNQMGVSELEFVAMDFGALIPSLVAGRIDVAAAGIYIRPKRCEQILFAEPTWGQGAAYIVKTGNPKNLHNFKDIASTPDAKLAVLAGGTEETLAKKDGVPDDKLLKVGDKAAGISAVVSGRADGFALSAFAINDIVRTAGELIGVESSGSITEIAGENYQGHGAIGFPKGEGDALKANMAFRDAFQQELEKWMAGGGYHEMAAAWGFGPKDAPSKKMAELCGEGL</sequence>
<comment type="caution">
    <text evidence="4">The sequence shown here is derived from an EMBL/GenBank/DDBJ whole genome shotgun (WGS) entry which is preliminary data.</text>
</comment>
<dbReference type="Gene3D" id="3.40.190.10">
    <property type="entry name" value="Periplasmic binding protein-like II"/>
    <property type="match status" value="2"/>
</dbReference>
<reference evidence="4 5" key="1">
    <citation type="submission" date="2014-07" db="EMBL/GenBank/DDBJ databases">
        <title>Draft genome sequence of Thalassospira profundimaris PR54-5.</title>
        <authorList>
            <person name="Lai Q."/>
            <person name="Shao Z."/>
        </authorList>
    </citation>
    <scope>NUCLEOTIDE SEQUENCE [LARGE SCALE GENOMIC DNA]</scope>
    <source>
        <strain evidence="4 5">PR54-5</strain>
    </source>
</reference>